<dbReference type="SUPFAM" id="SSF53474">
    <property type="entry name" value="alpha/beta-Hydrolases"/>
    <property type="match status" value="1"/>
</dbReference>
<dbReference type="InterPro" id="IPR001375">
    <property type="entry name" value="Peptidase_S9_cat"/>
</dbReference>
<feature type="domain" description="Peptidase S9 prolyl oligopeptidase catalytic" evidence="1">
    <location>
        <begin position="454"/>
        <end position="656"/>
    </location>
</feature>
<dbReference type="HOGENOM" id="CLU_012236_1_0_6"/>
<dbReference type="GO" id="GO:0006508">
    <property type="term" value="P:proteolysis"/>
    <property type="evidence" value="ECO:0007669"/>
    <property type="project" value="InterPro"/>
</dbReference>
<dbReference type="Gene3D" id="3.40.50.1820">
    <property type="entry name" value="alpha/beta hydrolase"/>
    <property type="match status" value="1"/>
</dbReference>
<dbReference type="InterPro" id="IPR029058">
    <property type="entry name" value="AB_hydrolase_fold"/>
</dbReference>
<dbReference type="EMBL" id="CP000931">
    <property type="protein sequence ID" value="ABZ77418.1"/>
    <property type="molecule type" value="Genomic_DNA"/>
</dbReference>
<dbReference type="PANTHER" id="PTHR43056:SF5">
    <property type="entry name" value="PEPTIDASE S9 PROLYL OLIGOPEPTIDASE CATALYTIC DOMAIN-CONTAINING PROTEIN"/>
    <property type="match status" value="1"/>
</dbReference>
<proteinExistence type="predicted"/>
<accession>B0TMQ8</accession>
<dbReference type="SUPFAM" id="SSF82171">
    <property type="entry name" value="DPP6 N-terminal domain-like"/>
    <property type="match status" value="1"/>
</dbReference>
<evidence type="ECO:0000259" key="1">
    <source>
        <dbReference type="Pfam" id="PF00326"/>
    </source>
</evidence>
<dbReference type="InterPro" id="IPR011042">
    <property type="entry name" value="6-blade_b-propeller_TolB-like"/>
</dbReference>
<name>B0TMQ8_SHEHH</name>
<dbReference type="AlphaFoldDB" id="B0TMQ8"/>
<keyword evidence="3" id="KW-1185">Reference proteome</keyword>
<reference evidence="2" key="1">
    <citation type="submission" date="2008-01" db="EMBL/GenBank/DDBJ databases">
        <title>Complete sequence of Shewanella halifaxensis HAW-EB4.</title>
        <authorList>
            <consortium name="US DOE Joint Genome Institute"/>
            <person name="Copeland A."/>
            <person name="Lucas S."/>
            <person name="Lapidus A."/>
            <person name="Glavina del Rio T."/>
            <person name="Dalin E."/>
            <person name="Tice H."/>
            <person name="Bruce D."/>
            <person name="Goodwin L."/>
            <person name="Pitluck S."/>
            <person name="Sims D."/>
            <person name="Brettin T."/>
            <person name="Detter J.C."/>
            <person name="Han C."/>
            <person name="Kuske C.R."/>
            <person name="Schmutz J."/>
            <person name="Larimer F."/>
            <person name="Land M."/>
            <person name="Hauser L."/>
            <person name="Kyrpides N."/>
            <person name="Kim E."/>
            <person name="Zhao J.-S."/>
            <person name="Richardson P."/>
        </authorList>
    </citation>
    <scope>NUCLEOTIDE SEQUENCE [LARGE SCALE GENOMIC DNA]</scope>
    <source>
        <strain evidence="2">HAW-EB4</strain>
    </source>
</reference>
<organism evidence="2 3">
    <name type="scientific">Shewanella halifaxensis (strain HAW-EB4)</name>
    <dbReference type="NCBI Taxonomy" id="458817"/>
    <lineage>
        <taxon>Bacteria</taxon>
        <taxon>Pseudomonadati</taxon>
        <taxon>Pseudomonadota</taxon>
        <taxon>Gammaproteobacteria</taxon>
        <taxon>Alteromonadales</taxon>
        <taxon>Shewanellaceae</taxon>
        <taxon>Shewanella</taxon>
    </lineage>
</organism>
<sequence>MTTFKTTLLALVGLFTLIGCDNASKRSEVITTEPAIEGSRVAEYGSWASPVTPEDVYDLTDDITDVRATSQGIYFVQSNADNEDKKGVYRLELDGTASKVVSSNFDIRSRVHEYGGSPFVAIGSSLFATKFSDQILYRIAPNQAPFPLTPNGTRHAGCISNPKASRLICVREDHRGKGEPVNSLVGINLSYADEGNTLISGADFYSKPVLSPDQSQLAWVSWNHPNMPWDQTQLWIADLDSKGVIVNPRQINTELKGSITQPLFSPTGQLYFIADFNNWWNIYRLDVQLETEMVLEKQAEFAVADWKMGQSSYAFENEHSLIASFSHEGVAQLIRIDTLSGIVEPIAVDFAEIAHVTQSENEVLFVGGKETPEKGIYKVQGRFAQLVYAPKLPVMDPNFISRAQSLSFKTGDNQTAYGYLYQPKNPNFQGPKDHEPPLVMMMHPGPTAKASRAFRRDIQYWTSRGFAVFDVNYRGSTGFGRDYRNSLYGNWGKSDVEDAVRAAGFLVNSGHVDGRKLAIRGNRAGGFTALSAVAFYSTFGAGVSYSGISDMEEFKRHSHKFESHYLMRLLGNMDNYHRRSAMSNIKGLNEPLLLIQGVNDSLIPAEQSLIIYQAVKRKGVPVAYLEFNEDAANRVSAKSKKLALEAELSFYGQIFGFTPAGSLPALAIENIDNLRRR</sequence>
<dbReference type="Proteomes" id="UP000001317">
    <property type="component" value="Chromosome"/>
</dbReference>
<dbReference type="Gene3D" id="2.120.10.30">
    <property type="entry name" value="TolB, C-terminal domain"/>
    <property type="match status" value="1"/>
</dbReference>
<protein>
    <submittedName>
        <fullName evidence="2">Peptidase S9 prolyl oligopeptidase active site domain protein</fullName>
    </submittedName>
</protein>
<dbReference type="PROSITE" id="PS51257">
    <property type="entry name" value="PROKAR_LIPOPROTEIN"/>
    <property type="match status" value="1"/>
</dbReference>
<dbReference type="InterPro" id="IPR050585">
    <property type="entry name" value="Xaa-Pro_dipeptidyl-ppase/CocE"/>
</dbReference>
<dbReference type="RefSeq" id="WP_012277945.1">
    <property type="nucleotide sequence ID" value="NC_010334.1"/>
</dbReference>
<dbReference type="STRING" id="458817.Shal_2869"/>
<dbReference type="KEGG" id="shl:Shal_2869"/>
<gene>
    <name evidence="2" type="ordered locus">Shal_2869</name>
</gene>
<dbReference type="OrthoDB" id="4269629at2"/>
<dbReference type="eggNOG" id="COG1506">
    <property type="taxonomic scope" value="Bacteria"/>
</dbReference>
<evidence type="ECO:0000313" key="2">
    <source>
        <dbReference type="EMBL" id="ABZ77418.1"/>
    </source>
</evidence>
<dbReference type="Pfam" id="PF00326">
    <property type="entry name" value="Peptidase_S9"/>
    <property type="match status" value="1"/>
</dbReference>
<dbReference type="PANTHER" id="PTHR43056">
    <property type="entry name" value="PEPTIDASE S9 PROLYL OLIGOPEPTIDASE"/>
    <property type="match status" value="1"/>
</dbReference>
<evidence type="ECO:0000313" key="3">
    <source>
        <dbReference type="Proteomes" id="UP000001317"/>
    </source>
</evidence>
<dbReference type="GO" id="GO:0008236">
    <property type="term" value="F:serine-type peptidase activity"/>
    <property type="evidence" value="ECO:0007669"/>
    <property type="project" value="InterPro"/>
</dbReference>